<feature type="transmembrane region" description="Helical" evidence="6">
    <location>
        <begin position="84"/>
        <end position="104"/>
    </location>
</feature>
<dbReference type="Proteomes" id="UP000694925">
    <property type="component" value="Unplaced"/>
</dbReference>
<dbReference type="Pfam" id="PF10272">
    <property type="entry name" value="Tmpp129"/>
    <property type="match status" value="1"/>
</dbReference>
<accession>A0AAJ7JCQ5</accession>
<feature type="transmembrane region" description="Helical" evidence="6">
    <location>
        <begin position="52"/>
        <end position="72"/>
    </location>
</feature>
<dbReference type="PANTHER" id="PTHR31322">
    <property type="entry name" value="E3 UBIQUITIN-PROTEIN LIGASE TM129"/>
    <property type="match status" value="1"/>
</dbReference>
<sequence>MPSFFFYTLFYVLISGCIVYPPTEFVTAGLTIKDIFSSWIGSEDKSFVQYHIRRSVITLFVHSALPFGYGYGLILFEHINISNYFTLWSIFMVSTVLIPIYTLYKIWDWSKDNWSEHPIAKNLVIYCNSGNNNTTAQWSTVASDINSEYERPDKIIIPTSSISFVAVTDNWIIKVLPYTVNIAHQSDAVLIVNKSDTHEMSPMTGREIQFINIEVKSSRAGAKPFDIRLNVFHFKKLQDKVSRPITILQNIKFQKSLLDKFIDNFKEQVQENPYYEFTEELEQCIGCMQASSNVKLNRQCTSGIGTGNPEDCMVCYCRPMWCIDCMAKWFASKQDEDAPETWFSSKCTCPVCRARFCILDVCLIRSAQM</sequence>
<reference evidence="8" key="1">
    <citation type="submission" date="2025-08" db="UniProtKB">
        <authorList>
            <consortium name="RefSeq"/>
        </authorList>
    </citation>
    <scope>IDENTIFICATION</scope>
    <source>
        <tissue evidence="8">Whole body</tissue>
    </source>
</reference>
<proteinExistence type="inferred from homology"/>
<evidence type="ECO:0000313" key="8">
    <source>
        <dbReference type="RefSeq" id="XP_017889747.1"/>
    </source>
</evidence>
<dbReference type="GO" id="GO:0016567">
    <property type="term" value="P:protein ubiquitination"/>
    <property type="evidence" value="ECO:0007669"/>
    <property type="project" value="InterPro"/>
</dbReference>
<keyword evidence="4 6" id="KW-1133">Transmembrane helix</keyword>
<dbReference type="AlphaFoldDB" id="A0AAJ7JCQ5"/>
<dbReference type="GO" id="GO:0005783">
    <property type="term" value="C:endoplasmic reticulum"/>
    <property type="evidence" value="ECO:0007669"/>
    <property type="project" value="TreeGrafter"/>
</dbReference>
<dbReference type="PANTHER" id="PTHR31322:SF2">
    <property type="entry name" value="E3 UBIQUITIN-PROTEIN LIGASE TM129"/>
    <property type="match status" value="1"/>
</dbReference>
<evidence type="ECO:0000256" key="3">
    <source>
        <dbReference type="ARBA" id="ARBA00022692"/>
    </source>
</evidence>
<dbReference type="GO" id="GO:0016020">
    <property type="term" value="C:membrane"/>
    <property type="evidence" value="ECO:0007669"/>
    <property type="project" value="UniProtKB-SubCell"/>
</dbReference>
<keyword evidence="5 6" id="KW-0472">Membrane</keyword>
<evidence type="ECO:0000256" key="1">
    <source>
        <dbReference type="ARBA" id="ARBA00004141"/>
    </source>
</evidence>
<organism evidence="7 8">
    <name type="scientific">Ceratina calcarata</name>
    <dbReference type="NCBI Taxonomy" id="156304"/>
    <lineage>
        <taxon>Eukaryota</taxon>
        <taxon>Metazoa</taxon>
        <taxon>Ecdysozoa</taxon>
        <taxon>Arthropoda</taxon>
        <taxon>Hexapoda</taxon>
        <taxon>Insecta</taxon>
        <taxon>Pterygota</taxon>
        <taxon>Neoptera</taxon>
        <taxon>Endopterygota</taxon>
        <taxon>Hymenoptera</taxon>
        <taxon>Apocrita</taxon>
        <taxon>Aculeata</taxon>
        <taxon>Apoidea</taxon>
        <taxon>Anthophila</taxon>
        <taxon>Apidae</taxon>
        <taxon>Ceratina</taxon>
        <taxon>Zadontomerus</taxon>
    </lineage>
</organism>
<dbReference type="KEGG" id="ccal:108630768"/>
<comment type="subcellular location">
    <subcellularLocation>
        <location evidence="1">Membrane</location>
        <topology evidence="1">Multi-pass membrane protein</topology>
    </subcellularLocation>
</comment>
<evidence type="ECO:0000256" key="6">
    <source>
        <dbReference type="SAM" id="Phobius"/>
    </source>
</evidence>
<evidence type="ECO:0000256" key="4">
    <source>
        <dbReference type="ARBA" id="ARBA00022989"/>
    </source>
</evidence>
<gene>
    <name evidence="8" type="primary">LOC108630768</name>
</gene>
<comment type="similarity">
    <text evidence="2">Belongs to the TMEM129 family.</text>
</comment>
<evidence type="ECO:0000313" key="7">
    <source>
        <dbReference type="Proteomes" id="UP000694925"/>
    </source>
</evidence>
<evidence type="ECO:0000256" key="5">
    <source>
        <dbReference type="ARBA" id="ARBA00023136"/>
    </source>
</evidence>
<keyword evidence="3 6" id="KW-0812">Transmembrane</keyword>
<dbReference type="GeneID" id="108630768"/>
<name>A0AAJ7JCQ5_9HYME</name>
<protein>
    <submittedName>
        <fullName evidence="8">E3 ubiquitin-protein ligase TM129</fullName>
    </submittedName>
</protein>
<dbReference type="RefSeq" id="XP_017889747.1">
    <property type="nucleotide sequence ID" value="XM_018034258.2"/>
</dbReference>
<evidence type="ECO:0000256" key="2">
    <source>
        <dbReference type="ARBA" id="ARBA00007332"/>
    </source>
</evidence>
<dbReference type="GO" id="GO:0061630">
    <property type="term" value="F:ubiquitin protein ligase activity"/>
    <property type="evidence" value="ECO:0007669"/>
    <property type="project" value="InterPro"/>
</dbReference>
<keyword evidence="7" id="KW-1185">Reference proteome</keyword>
<feature type="transmembrane region" description="Helical" evidence="6">
    <location>
        <begin position="6"/>
        <end position="32"/>
    </location>
</feature>
<dbReference type="InterPro" id="IPR018801">
    <property type="entry name" value="TM129"/>
</dbReference>